<sequence length="73" mass="8232">MSRLTDLIAKAKAKDPQLGADLDREIKILSSRLPFVVIHSTQGSRHWESLMLKLNSTRLFVPISCSLPNRMAK</sequence>
<dbReference type="GO" id="GO:0008168">
    <property type="term" value="F:methyltransferase activity"/>
    <property type="evidence" value="ECO:0007669"/>
    <property type="project" value="UniProtKB-KW"/>
</dbReference>
<dbReference type="EMBL" id="UGXK01000001">
    <property type="protein sequence ID" value="SUG74248.1"/>
    <property type="molecule type" value="Genomic_DNA"/>
</dbReference>
<reference evidence="1 2" key="1">
    <citation type="submission" date="2018-06" db="EMBL/GenBank/DDBJ databases">
        <authorList>
            <consortium name="Pathogen Informatics"/>
            <person name="Doyle S."/>
        </authorList>
    </citation>
    <scope>NUCLEOTIDE SEQUENCE [LARGE SCALE GENOMIC DNA]</scope>
    <source>
        <strain evidence="1 2">NCTC5798</strain>
    </source>
</reference>
<proteinExistence type="predicted"/>
<gene>
    <name evidence="1" type="ORF">NCTC5798_05559</name>
</gene>
<dbReference type="AlphaFoldDB" id="A0A379V0Y6"/>
<protein>
    <submittedName>
        <fullName evidence="1">DNA methyltransferase</fullName>
    </submittedName>
</protein>
<evidence type="ECO:0000313" key="1">
    <source>
        <dbReference type="EMBL" id="SUG74248.1"/>
    </source>
</evidence>
<organism evidence="1 2">
    <name type="scientific">Salmonella enterica I</name>
    <dbReference type="NCBI Taxonomy" id="59201"/>
    <lineage>
        <taxon>Bacteria</taxon>
        <taxon>Pseudomonadati</taxon>
        <taxon>Pseudomonadota</taxon>
        <taxon>Gammaproteobacteria</taxon>
        <taxon>Enterobacterales</taxon>
        <taxon>Enterobacteriaceae</taxon>
        <taxon>Salmonella</taxon>
    </lineage>
</organism>
<name>A0A379V0Y6_SALET</name>
<keyword evidence="1" id="KW-0808">Transferase</keyword>
<dbReference type="Proteomes" id="UP000255534">
    <property type="component" value="Unassembled WGS sequence"/>
</dbReference>
<evidence type="ECO:0000313" key="2">
    <source>
        <dbReference type="Proteomes" id="UP000255534"/>
    </source>
</evidence>
<accession>A0A379V0Y6</accession>
<keyword evidence="1" id="KW-0489">Methyltransferase</keyword>
<dbReference type="GO" id="GO:0032259">
    <property type="term" value="P:methylation"/>
    <property type="evidence" value="ECO:0007669"/>
    <property type="project" value="UniProtKB-KW"/>
</dbReference>